<evidence type="ECO:0000256" key="9">
    <source>
        <dbReference type="SAM" id="MobiDB-lite"/>
    </source>
</evidence>
<reference evidence="11 12" key="1">
    <citation type="submission" date="2023-12" db="EMBL/GenBank/DDBJ databases">
        <title>Description of an unclassified Opitutus bacterium of Verrucomicrobiota.</title>
        <authorList>
            <person name="Zhang D.-F."/>
        </authorList>
    </citation>
    <scope>NUCLEOTIDE SEQUENCE [LARGE SCALE GENOMIC DNA]</scope>
    <source>
        <strain evidence="11 12">WL0086</strain>
    </source>
</reference>
<dbReference type="Proteomes" id="UP000738431">
    <property type="component" value="Chromosome"/>
</dbReference>
<dbReference type="NCBIfam" id="TIGR00017">
    <property type="entry name" value="cmk"/>
    <property type="match status" value="1"/>
</dbReference>
<dbReference type="SUPFAM" id="SSF52540">
    <property type="entry name" value="P-loop containing nucleoside triphosphate hydrolases"/>
    <property type="match status" value="1"/>
</dbReference>
<comment type="catalytic activity">
    <reaction evidence="7 8">
        <text>CMP + ATP = CDP + ADP</text>
        <dbReference type="Rhea" id="RHEA:11600"/>
        <dbReference type="ChEBI" id="CHEBI:30616"/>
        <dbReference type="ChEBI" id="CHEBI:58069"/>
        <dbReference type="ChEBI" id="CHEBI:60377"/>
        <dbReference type="ChEBI" id="CHEBI:456216"/>
        <dbReference type="EC" id="2.7.4.25"/>
    </reaction>
</comment>
<feature type="domain" description="Cytidylate kinase" evidence="10">
    <location>
        <begin position="9"/>
        <end position="215"/>
    </location>
</feature>
<evidence type="ECO:0000313" key="12">
    <source>
        <dbReference type="Proteomes" id="UP000738431"/>
    </source>
</evidence>
<sequence length="225" mass="24261">MTDDSFIIVAIDGGAASGKSSTSRALSERFNLLHVDTGSFYRTMTAELLRTGLAAGDEAGIAIAAQALPLETSVEGRRAQMKINGRVVPDAEIRTPEVNANVSHFAAVPQLRQALLDYQRGQAQVARDHGFRGLVMEGRDIGSVIFPDADFRFFLHADPVERARRRAAEGQTDSITERDRLDASRKTAPLACPDGATDIDSTHLTLPEVVDLLSEHLSARLGPVA</sequence>
<dbReference type="InterPro" id="IPR011994">
    <property type="entry name" value="Cytidylate_kinase_dom"/>
</dbReference>
<dbReference type="InterPro" id="IPR027417">
    <property type="entry name" value="P-loop_NTPase"/>
</dbReference>
<dbReference type="EMBL" id="CP139781">
    <property type="protein sequence ID" value="WRQ87294.1"/>
    <property type="molecule type" value="Genomic_DNA"/>
</dbReference>
<feature type="region of interest" description="Disordered" evidence="9">
    <location>
        <begin position="165"/>
        <end position="197"/>
    </location>
</feature>
<dbReference type="HAMAP" id="MF_00238">
    <property type="entry name" value="Cytidyl_kinase_type1"/>
    <property type="match status" value="1"/>
</dbReference>
<feature type="compositionally biased region" description="Basic and acidic residues" evidence="9">
    <location>
        <begin position="175"/>
        <end position="185"/>
    </location>
</feature>
<evidence type="ECO:0000256" key="5">
    <source>
        <dbReference type="ARBA" id="ARBA00022840"/>
    </source>
</evidence>
<keyword evidence="5 8" id="KW-0067">ATP-binding</keyword>
<comment type="subcellular location">
    <subcellularLocation>
        <location evidence="8">Cytoplasm</location>
    </subcellularLocation>
</comment>
<evidence type="ECO:0000313" key="11">
    <source>
        <dbReference type="EMBL" id="WRQ87294.1"/>
    </source>
</evidence>
<keyword evidence="8" id="KW-0963">Cytoplasm</keyword>
<name>A0ABZ1C9N0_9BACT</name>
<accession>A0ABZ1C9N0</accession>
<dbReference type="RefSeq" id="WP_221029292.1">
    <property type="nucleotide sequence ID" value="NZ_CP139781.1"/>
</dbReference>
<comment type="similarity">
    <text evidence="1 8">Belongs to the cytidylate kinase family. Type 1 subfamily.</text>
</comment>
<evidence type="ECO:0000256" key="7">
    <source>
        <dbReference type="ARBA" id="ARBA00048478"/>
    </source>
</evidence>
<feature type="binding site" evidence="8">
    <location>
        <begin position="13"/>
        <end position="21"/>
    </location>
    <ligand>
        <name>ATP</name>
        <dbReference type="ChEBI" id="CHEBI:30616"/>
    </ligand>
</feature>
<keyword evidence="2 8" id="KW-0808">Transferase</keyword>
<keyword evidence="3 8" id="KW-0547">Nucleotide-binding</keyword>
<dbReference type="InterPro" id="IPR003136">
    <property type="entry name" value="Cytidylate_kin"/>
</dbReference>
<evidence type="ECO:0000256" key="1">
    <source>
        <dbReference type="ARBA" id="ARBA00009427"/>
    </source>
</evidence>
<gene>
    <name evidence="8 11" type="primary">cmk</name>
    <name evidence="11" type="ORF">K1X11_020975</name>
</gene>
<evidence type="ECO:0000256" key="4">
    <source>
        <dbReference type="ARBA" id="ARBA00022777"/>
    </source>
</evidence>
<keyword evidence="12" id="KW-1185">Reference proteome</keyword>
<organism evidence="11 12">
    <name type="scientific">Actomonas aquatica</name>
    <dbReference type="NCBI Taxonomy" id="2866162"/>
    <lineage>
        <taxon>Bacteria</taxon>
        <taxon>Pseudomonadati</taxon>
        <taxon>Verrucomicrobiota</taxon>
        <taxon>Opitutia</taxon>
        <taxon>Opitutales</taxon>
        <taxon>Opitutaceae</taxon>
        <taxon>Actomonas</taxon>
    </lineage>
</organism>
<dbReference type="GO" id="GO:0016301">
    <property type="term" value="F:kinase activity"/>
    <property type="evidence" value="ECO:0007669"/>
    <property type="project" value="UniProtKB-KW"/>
</dbReference>
<evidence type="ECO:0000256" key="8">
    <source>
        <dbReference type="HAMAP-Rule" id="MF_00238"/>
    </source>
</evidence>
<evidence type="ECO:0000256" key="3">
    <source>
        <dbReference type="ARBA" id="ARBA00022741"/>
    </source>
</evidence>
<protein>
    <recommendedName>
        <fullName evidence="8">Cytidylate kinase</fullName>
        <shortName evidence="8">CK</shortName>
        <ecNumber evidence="8">2.7.4.25</ecNumber>
    </recommendedName>
    <alternativeName>
        <fullName evidence="8">Cytidine monophosphate kinase</fullName>
        <shortName evidence="8">CMP kinase</shortName>
    </alternativeName>
</protein>
<evidence type="ECO:0000256" key="2">
    <source>
        <dbReference type="ARBA" id="ARBA00022679"/>
    </source>
</evidence>
<proteinExistence type="inferred from homology"/>
<evidence type="ECO:0000259" key="10">
    <source>
        <dbReference type="Pfam" id="PF02224"/>
    </source>
</evidence>
<dbReference type="EC" id="2.7.4.25" evidence="8"/>
<evidence type="ECO:0000256" key="6">
    <source>
        <dbReference type="ARBA" id="ARBA00047615"/>
    </source>
</evidence>
<dbReference type="Pfam" id="PF02224">
    <property type="entry name" value="Cytidylate_kin"/>
    <property type="match status" value="1"/>
</dbReference>
<dbReference type="CDD" id="cd02020">
    <property type="entry name" value="CMPK"/>
    <property type="match status" value="1"/>
</dbReference>
<dbReference type="Gene3D" id="3.40.50.300">
    <property type="entry name" value="P-loop containing nucleotide triphosphate hydrolases"/>
    <property type="match status" value="1"/>
</dbReference>
<keyword evidence="4 8" id="KW-0418">Kinase</keyword>
<comment type="catalytic activity">
    <reaction evidence="6 8">
        <text>dCMP + ATP = dCDP + ADP</text>
        <dbReference type="Rhea" id="RHEA:25094"/>
        <dbReference type="ChEBI" id="CHEBI:30616"/>
        <dbReference type="ChEBI" id="CHEBI:57566"/>
        <dbReference type="ChEBI" id="CHEBI:58593"/>
        <dbReference type="ChEBI" id="CHEBI:456216"/>
        <dbReference type="EC" id="2.7.4.25"/>
    </reaction>
</comment>